<evidence type="ECO:0000256" key="1">
    <source>
        <dbReference type="ARBA" id="ARBA00022771"/>
    </source>
</evidence>
<feature type="compositionally biased region" description="Polar residues" evidence="4">
    <location>
        <begin position="559"/>
        <end position="582"/>
    </location>
</feature>
<organism evidence="6 7">
    <name type="scientific">Oreochromis aureus</name>
    <name type="common">Israeli tilapia</name>
    <name type="synonym">Chromis aureus</name>
    <dbReference type="NCBI Taxonomy" id="47969"/>
    <lineage>
        <taxon>Eukaryota</taxon>
        <taxon>Metazoa</taxon>
        <taxon>Chordata</taxon>
        <taxon>Craniata</taxon>
        <taxon>Vertebrata</taxon>
        <taxon>Euteleostomi</taxon>
        <taxon>Actinopterygii</taxon>
        <taxon>Neopterygii</taxon>
        <taxon>Teleostei</taxon>
        <taxon>Neoteleostei</taxon>
        <taxon>Acanthomorphata</taxon>
        <taxon>Ovalentaria</taxon>
        <taxon>Cichlomorphae</taxon>
        <taxon>Cichliformes</taxon>
        <taxon>Cichlidae</taxon>
        <taxon>African cichlids</taxon>
        <taxon>Pseudocrenilabrinae</taxon>
        <taxon>Oreochromini</taxon>
        <taxon>Oreochromis</taxon>
    </lineage>
</organism>
<proteinExistence type="predicted"/>
<keyword evidence="1 3" id="KW-0863">Zinc-finger</keyword>
<dbReference type="Ensembl" id="ENSOABT00000003665.2">
    <property type="protein sequence ID" value="ENSOABP00000003540.2"/>
    <property type="gene ID" value="ENSOABG00000002097.2"/>
</dbReference>
<dbReference type="GO" id="GO:0008270">
    <property type="term" value="F:zinc ion binding"/>
    <property type="evidence" value="ECO:0007669"/>
    <property type="project" value="UniProtKB-KW"/>
</dbReference>
<feature type="compositionally biased region" description="Basic and acidic residues" evidence="4">
    <location>
        <begin position="843"/>
        <end position="854"/>
    </location>
</feature>
<keyword evidence="1 3" id="KW-0479">Metal-binding</keyword>
<feature type="compositionally biased region" description="Polar residues" evidence="4">
    <location>
        <begin position="1052"/>
        <end position="1065"/>
    </location>
</feature>
<dbReference type="InterPro" id="IPR000315">
    <property type="entry name" value="Znf_B-box"/>
</dbReference>
<feature type="compositionally biased region" description="Polar residues" evidence="4">
    <location>
        <begin position="929"/>
        <end position="943"/>
    </location>
</feature>
<dbReference type="PROSITE" id="PS50119">
    <property type="entry name" value="ZF_BBOX"/>
    <property type="match status" value="1"/>
</dbReference>
<feature type="compositionally biased region" description="Polar residues" evidence="4">
    <location>
        <begin position="445"/>
        <end position="459"/>
    </location>
</feature>
<evidence type="ECO:0000313" key="7">
    <source>
        <dbReference type="Proteomes" id="UP000472276"/>
    </source>
</evidence>
<keyword evidence="2" id="KW-0862">Zinc</keyword>
<feature type="compositionally biased region" description="Basic and acidic residues" evidence="4">
    <location>
        <begin position="224"/>
        <end position="236"/>
    </location>
</feature>
<feature type="compositionally biased region" description="Basic and acidic residues" evidence="4">
    <location>
        <begin position="52"/>
        <end position="61"/>
    </location>
</feature>
<feature type="region of interest" description="Disordered" evidence="4">
    <location>
        <begin position="52"/>
        <end position="93"/>
    </location>
</feature>
<gene>
    <name evidence="6" type="primary">zbbx</name>
</gene>
<feature type="compositionally biased region" description="Polar residues" evidence="4">
    <location>
        <begin position="71"/>
        <end position="82"/>
    </location>
</feature>
<evidence type="ECO:0000256" key="2">
    <source>
        <dbReference type="ARBA" id="ARBA00022833"/>
    </source>
</evidence>
<keyword evidence="7" id="KW-1185">Reference proteome</keyword>
<dbReference type="Proteomes" id="UP000472276">
    <property type="component" value="Unassembled WGS sequence"/>
</dbReference>
<feature type="compositionally biased region" description="Acidic residues" evidence="4">
    <location>
        <begin position="802"/>
        <end position="812"/>
    </location>
</feature>
<accession>A0A668RLW1</accession>
<protein>
    <recommendedName>
        <fullName evidence="5">B box-type domain-containing protein</fullName>
    </recommendedName>
</protein>
<feature type="region of interest" description="Disordered" evidence="4">
    <location>
        <begin position="431"/>
        <end position="591"/>
    </location>
</feature>
<evidence type="ECO:0000256" key="3">
    <source>
        <dbReference type="PROSITE-ProRule" id="PRU00024"/>
    </source>
</evidence>
<dbReference type="GeneID" id="116330415"/>
<dbReference type="CDD" id="cd19818">
    <property type="entry name" value="Bbox1_ZBBX"/>
    <property type="match status" value="1"/>
</dbReference>
<dbReference type="PANTHER" id="PTHR28634">
    <property type="entry name" value="ZINC FINGER B-BOX DOMAIN-CONTAINING PROTEIN 1"/>
    <property type="match status" value="1"/>
</dbReference>
<reference evidence="6" key="1">
    <citation type="submission" date="2025-08" db="UniProtKB">
        <authorList>
            <consortium name="Ensembl"/>
        </authorList>
    </citation>
    <scope>IDENTIFICATION</scope>
</reference>
<feature type="region of interest" description="Disordered" evidence="4">
    <location>
        <begin position="917"/>
        <end position="943"/>
    </location>
</feature>
<evidence type="ECO:0000256" key="4">
    <source>
        <dbReference type="SAM" id="MobiDB-lite"/>
    </source>
</evidence>
<feature type="compositionally biased region" description="Basic and acidic residues" evidence="4">
    <location>
        <begin position="822"/>
        <end position="835"/>
    </location>
</feature>
<feature type="domain" description="B box-type" evidence="5">
    <location>
        <begin position="130"/>
        <end position="176"/>
    </location>
</feature>
<feature type="region of interest" description="Disordered" evidence="4">
    <location>
        <begin position="195"/>
        <end position="238"/>
    </location>
</feature>
<feature type="region of interest" description="Disordered" evidence="4">
    <location>
        <begin position="781"/>
        <end position="854"/>
    </location>
</feature>
<name>A0A668RLW1_OREAU</name>
<dbReference type="CTD" id="79740"/>
<sequence>MNLNDFVVLPNNKAKSVKLNARNLQELQMETTTLASESREIEEKLQRLKDSISKEKAERGHSQRFKWASGQCGSMTSNSLSYGSKKDKESKLQKLSAGKLKIRVLKDEELTAPPQPPPPLPTQTARKSRLRGTVCGQCEVKTAGIMCAECTENYCVGCFARFHHKGALKFHKMIPIQTDLQTRVSTRDVVNSFKKQTDPSSYYSTYSPNPNPGTTPSSRQGNESPEKRTEAEKNPDCGKMLVVSHGEEKKVGITEDDNKGFLPSLLKGEYNEEESARSFQEALKLWRGKNDGVWIPARPVSVSAMATQTALPPDREAEGQRRGGGGERVPVKVEFTKNSLTYIDRLLLKKHRRTPVEIYPSSQAISTGQKFLPATTAEEETPSNISAEEEDFRHYCASLFAVPVSMGGPEPQVTTPESCLRIEVLDETSRDRRGISAAEKKADNSTEGPTLQWISQKGNTVVPKTALPNDGSLRVGTSSPVAPLQSRLAQKLKPSKPQTSQTGPSVKSYLSKIKLSTCPTAENPTVSESSFKTSPAKSPRQSPQSTADCGAPQHISLLPHSQNLKTPKSSADVSVTTSSRSPISEEHLSISPPSISFPLRSTFTVSSSSSTDSTLLPKVNHPAPLEKCSDSALLPDQPQSSRLFVEPISSPKICESPRSNLMSPKESQHFLCDPESLLSDNQLQLPLSPKTTSTHSPAKYLEPAQSQISAVASETLSKLSLFDATPPDEDSTYRSTHTIEDAPVFRSVKTESTQSQDTNYIPLSTLLKVTQNNVLAVKMDEEERLSVDSGDDMSSDSLGLDPLEEDTSDEDSQMQGHLMRGSSREENPAISHLEDSFVPAETETTKDLPTDKSEELPELSMDDTCKGTTANPPHYCEMLSPAPGVMHNQSAGSGSEQFCDLHGFSPLGLEMIAGQPETPEHAHCDPLHTCQSPLRDSDPTGLQSYGLSSSFRALNEEHLVFGVMKDNHRQPTGIQIHSSRTGEVSADELGTAVDSEFSPVFRPLSQAAREIMEICNVDQMGCEDPDLEIDTTARALSSLEQELRLMVKSTDQKLSCTPGTGTEHSGSQDECRNPSSKRGGVTAEQEEEEEDEEEVKRDRQSVLLLP</sequence>
<evidence type="ECO:0000259" key="5">
    <source>
        <dbReference type="PROSITE" id="PS50119"/>
    </source>
</evidence>
<dbReference type="RefSeq" id="XP_039478182.1">
    <property type="nucleotide sequence ID" value="XM_039622248.1"/>
</dbReference>
<feature type="compositionally biased region" description="Low complexity" evidence="4">
    <location>
        <begin position="199"/>
        <end position="218"/>
    </location>
</feature>
<feature type="compositionally biased region" description="Basic and acidic residues" evidence="4">
    <location>
        <begin position="313"/>
        <end position="328"/>
    </location>
</feature>
<feature type="region of interest" description="Disordered" evidence="4">
    <location>
        <begin position="306"/>
        <end position="328"/>
    </location>
</feature>
<reference evidence="6" key="2">
    <citation type="submission" date="2025-09" db="UniProtKB">
        <authorList>
            <consortium name="Ensembl"/>
        </authorList>
    </citation>
    <scope>IDENTIFICATION</scope>
</reference>
<feature type="compositionally biased region" description="Polar residues" evidence="4">
    <location>
        <begin position="496"/>
        <end position="505"/>
    </location>
</feature>
<feature type="compositionally biased region" description="Basic and acidic residues" evidence="4">
    <location>
        <begin position="431"/>
        <end position="444"/>
    </location>
</feature>
<feature type="compositionally biased region" description="Acidic residues" evidence="4">
    <location>
        <begin position="1084"/>
        <end position="1093"/>
    </location>
</feature>
<dbReference type="InterPro" id="IPR037688">
    <property type="entry name" value="ZBBX"/>
</dbReference>
<feature type="region of interest" description="Disordered" evidence="4">
    <location>
        <begin position="1050"/>
        <end position="1106"/>
    </location>
</feature>
<feature type="region of interest" description="Disordered" evidence="4">
    <location>
        <begin position="107"/>
        <end position="126"/>
    </location>
</feature>
<feature type="compositionally biased region" description="Polar residues" evidence="4">
    <location>
        <begin position="517"/>
        <end position="547"/>
    </location>
</feature>
<dbReference type="PANTHER" id="PTHR28634:SF1">
    <property type="entry name" value="ZINC FINGER B-BOX DOMAIN-CONTAINING PROTEIN 1"/>
    <property type="match status" value="1"/>
</dbReference>
<evidence type="ECO:0000313" key="6">
    <source>
        <dbReference type="Ensembl" id="ENSOABP00000003540.2"/>
    </source>
</evidence>
<dbReference type="AlphaFoldDB" id="A0A668RLW1"/>